<dbReference type="GO" id="GO:0005524">
    <property type="term" value="F:ATP binding"/>
    <property type="evidence" value="ECO:0007669"/>
    <property type="project" value="UniProtKB-KW"/>
</dbReference>
<feature type="region of interest" description="Disordered" evidence="6">
    <location>
        <begin position="824"/>
        <end position="858"/>
    </location>
</feature>
<keyword evidence="10" id="KW-1185">Reference proteome</keyword>
<comment type="caution">
    <text evidence="9">The sequence shown here is derived from an EMBL/GenBank/DDBJ whole genome shotgun (WGS) entry which is preliminary data.</text>
</comment>
<evidence type="ECO:0000256" key="4">
    <source>
        <dbReference type="ARBA" id="ARBA00034617"/>
    </source>
</evidence>
<feature type="domain" description="Helicase ATP-binding" evidence="7">
    <location>
        <begin position="34"/>
        <end position="228"/>
    </location>
</feature>
<dbReference type="Proteomes" id="UP001222325">
    <property type="component" value="Unassembled WGS sequence"/>
</dbReference>
<dbReference type="PROSITE" id="PS51194">
    <property type="entry name" value="HELICASE_CTER"/>
    <property type="match status" value="1"/>
</dbReference>
<accession>A0AAD6U402</accession>
<protein>
    <recommendedName>
        <fullName evidence="5">DNA 3'-5' helicase</fullName>
        <ecNumber evidence="5">5.6.2.4</ecNumber>
    </recommendedName>
</protein>
<evidence type="ECO:0000256" key="5">
    <source>
        <dbReference type="ARBA" id="ARBA00034808"/>
    </source>
</evidence>
<dbReference type="GO" id="GO:0016787">
    <property type="term" value="F:hydrolase activity"/>
    <property type="evidence" value="ECO:0007669"/>
    <property type="project" value="UniProtKB-KW"/>
</dbReference>
<evidence type="ECO:0000256" key="2">
    <source>
        <dbReference type="ARBA" id="ARBA00022741"/>
    </source>
</evidence>
<dbReference type="Pfam" id="PF00270">
    <property type="entry name" value="DEAD"/>
    <property type="match status" value="1"/>
</dbReference>
<comment type="similarity">
    <text evidence="1">Belongs to the helicase family. RecQ subfamily.</text>
</comment>
<keyword evidence="3" id="KW-0067">ATP-binding</keyword>
<dbReference type="Gene3D" id="3.40.50.300">
    <property type="entry name" value="P-loop containing nucleotide triphosphate hydrolases"/>
    <property type="match status" value="2"/>
</dbReference>
<evidence type="ECO:0000259" key="8">
    <source>
        <dbReference type="PROSITE" id="PS51194"/>
    </source>
</evidence>
<dbReference type="SUPFAM" id="SSF52540">
    <property type="entry name" value="P-loop containing nucleoside triphosphate hydrolases"/>
    <property type="match status" value="1"/>
</dbReference>
<dbReference type="GO" id="GO:0000724">
    <property type="term" value="P:double-strand break repair via homologous recombination"/>
    <property type="evidence" value="ECO:0007669"/>
    <property type="project" value="TreeGrafter"/>
</dbReference>
<evidence type="ECO:0000256" key="6">
    <source>
        <dbReference type="SAM" id="MobiDB-lite"/>
    </source>
</evidence>
<dbReference type="SMART" id="SM00490">
    <property type="entry name" value="HELICc"/>
    <property type="match status" value="1"/>
</dbReference>
<feature type="region of interest" description="Disordered" evidence="6">
    <location>
        <begin position="617"/>
        <end position="758"/>
    </location>
</feature>
<keyword evidence="9" id="KW-0378">Hydrolase</keyword>
<feature type="compositionally biased region" description="Polar residues" evidence="6">
    <location>
        <begin position="730"/>
        <end position="753"/>
    </location>
</feature>
<comment type="catalytic activity">
    <reaction evidence="4">
        <text>Couples ATP hydrolysis with the unwinding of duplex DNA by translocating in the 3'-5' direction.</text>
        <dbReference type="EC" id="5.6.2.4"/>
    </reaction>
</comment>
<evidence type="ECO:0000256" key="1">
    <source>
        <dbReference type="ARBA" id="ARBA00005446"/>
    </source>
</evidence>
<evidence type="ECO:0000259" key="7">
    <source>
        <dbReference type="PROSITE" id="PS51192"/>
    </source>
</evidence>
<dbReference type="EMBL" id="JARJCN010000036">
    <property type="protein sequence ID" value="KAJ7084897.1"/>
    <property type="molecule type" value="Genomic_DNA"/>
</dbReference>
<dbReference type="PANTHER" id="PTHR13710:SF154">
    <property type="entry name" value="RECQ HELICASE, PUTATIVE (AFU_ORTHOLOGUE AFUA_6G14720)-RELATED"/>
    <property type="match status" value="1"/>
</dbReference>
<sequence>MKAIREELKLLPELIKANYKKWRDGPKKFQLECMEAQKLGQDVLLHAATGAGKTGIAAGPHLLPSSKGKVTLVVSPLLSLHQEQVTTFQEEFGLTARAINSANGGCTKAIMAVTIYPLPFFYTKFIWLQSVIAGEFQIVILSPEMLLSRKFIDGVLKKPEFGSRCLSVFIDEAHCVSHWGDSFRKKYASIGIVRAFLPRATPIIAVTATLTPRVHQDLLTKLQFDPHNYTYCSVGNDRPNVTQIIRALQHPANSYRDIDFMVRPNSRPQDIKKAFLYTDDIKDGGKIIDHLNARVHTTYRARGLVRPYNAAMSPEYRAQVMSLFKAGIVRVLVCTDAAGMGCDIPDIELVVQWKKPKNVSSWVQRAGRAARAHGSTGMAVMLVEKTAFEVGAASVVEAAAGGPSRGGSRGGRGGSNAGRGRGGRGRGAAAMAKRGKDYAISHGAKRGSYNGSDDAKPDSTPEDVADIPWDSPDEGLYALIQATICRRLILTSIFKNSTPHVPPIDCCDICNPKLFDLTRPAKPVRATRQKGIRRGPAVDSVRTALFLWRRNIKKMHYPGNVFAPHALLDDATCELLASVGPVESMERLEQLLGSSWSLWDRFGVPLYVYLRTLDIPPLPPPPPRTRKAPSAPPFLAIPPPETPAQIPNKRAHSSHSTSQDTAAPAPQRRRQGLETPSPVTFEAQAPLRPRPQPRRRPVAQQPSTPHTQVASTSFQAPHLHTPSPHHLPQNFPSTPLRTSTIPAPSTYPGSSHPQPYGPLSHYQPYPGMYYTPPAAHYYPYPYPYGPPASNPPPHIYPPPLAQNPYAPPAFAGSPSPLVGVVSHSVTSLPPPAEPPAEASYSVFPSQYTQNMPPYEPST</sequence>
<dbReference type="GO" id="GO:0005737">
    <property type="term" value="C:cytoplasm"/>
    <property type="evidence" value="ECO:0007669"/>
    <property type="project" value="TreeGrafter"/>
</dbReference>
<dbReference type="SMART" id="SM00487">
    <property type="entry name" value="DEXDc"/>
    <property type="match status" value="1"/>
</dbReference>
<reference evidence="9" key="1">
    <citation type="submission" date="2023-03" db="EMBL/GenBank/DDBJ databases">
        <title>Massive genome expansion in bonnet fungi (Mycena s.s.) driven by repeated elements and novel gene families across ecological guilds.</title>
        <authorList>
            <consortium name="Lawrence Berkeley National Laboratory"/>
            <person name="Harder C.B."/>
            <person name="Miyauchi S."/>
            <person name="Viragh M."/>
            <person name="Kuo A."/>
            <person name="Thoen E."/>
            <person name="Andreopoulos B."/>
            <person name="Lu D."/>
            <person name="Skrede I."/>
            <person name="Drula E."/>
            <person name="Henrissat B."/>
            <person name="Morin E."/>
            <person name="Kohler A."/>
            <person name="Barry K."/>
            <person name="LaButti K."/>
            <person name="Morin E."/>
            <person name="Salamov A."/>
            <person name="Lipzen A."/>
            <person name="Mereny Z."/>
            <person name="Hegedus B."/>
            <person name="Baldrian P."/>
            <person name="Stursova M."/>
            <person name="Weitz H."/>
            <person name="Taylor A."/>
            <person name="Grigoriev I.V."/>
            <person name="Nagy L.G."/>
            <person name="Martin F."/>
            <person name="Kauserud H."/>
        </authorList>
    </citation>
    <scope>NUCLEOTIDE SEQUENCE</scope>
    <source>
        <strain evidence="9">CBHHK173m</strain>
    </source>
</reference>
<organism evidence="9 10">
    <name type="scientific">Mycena belliarum</name>
    <dbReference type="NCBI Taxonomy" id="1033014"/>
    <lineage>
        <taxon>Eukaryota</taxon>
        <taxon>Fungi</taxon>
        <taxon>Dikarya</taxon>
        <taxon>Basidiomycota</taxon>
        <taxon>Agaricomycotina</taxon>
        <taxon>Agaricomycetes</taxon>
        <taxon>Agaricomycetidae</taxon>
        <taxon>Agaricales</taxon>
        <taxon>Marasmiineae</taxon>
        <taxon>Mycenaceae</taxon>
        <taxon>Mycena</taxon>
    </lineage>
</organism>
<dbReference type="InterPro" id="IPR014001">
    <property type="entry name" value="Helicase_ATP-bd"/>
</dbReference>
<evidence type="ECO:0000256" key="3">
    <source>
        <dbReference type="ARBA" id="ARBA00022840"/>
    </source>
</evidence>
<feature type="compositionally biased region" description="Polar residues" evidence="6">
    <location>
        <begin position="703"/>
        <end position="715"/>
    </location>
</feature>
<proteinExistence type="inferred from homology"/>
<gene>
    <name evidence="9" type="ORF">B0H15DRAFT_783428</name>
</gene>
<feature type="domain" description="Helicase C-terminal" evidence="8">
    <location>
        <begin position="240"/>
        <end position="412"/>
    </location>
</feature>
<keyword evidence="2" id="KW-0547">Nucleotide-binding</keyword>
<dbReference type="InterPro" id="IPR001650">
    <property type="entry name" value="Helicase_C-like"/>
</dbReference>
<dbReference type="PANTHER" id="PTHR13710">
    <property type="entry name" value="DNA HELICASE RECQ FAMILY MEMBER"/>
    <property type="match status" value="1"/>
</dbReference>
<dbReference type="AlphaFoldDB" id="A0AAD6U402"/>
<dbReference type="GO" id="GO:0005694">
    <property type="term" value="C:chromosome"/>
    <property type="evidence" value="ECO:0007669"/>
    <property type="project" value="TreeGrafter"/>
</dbReference>
<evidence type="ECO:0000313" key="9">
    <source>
        <dbReference type="EMBL" id="KAJ7084897.1"/>
    </source>
</evidence>
<dbReference type="GO" id="GO:0003676">
    <property type="term" value="F:nucleic acid binding"/>
    <property type="evidence" value="ECO:0007669"/>
    <property type="project" value="InterPro"/>
</dbReference>
<name>A0AAD6U402_9AGAR</name>
<feature type="compositionally biased region" description="Low complexity" evidence="6">
    <location>
        <begin position="717"/>
        <end position="728"/>
    </location>
</feature>
<dbReference type="EC" id="5.6.2.4" evidence="5"/>
<feature type="compositionally biased region" description="Pro residues" evidence="6">
    <location>
        <begin position="630"/>
        <end position="642"/>
    </location>
</feature>
<dbReference type="InterPro" id="IPR027417">
    <property type="entry name" value="P-loop_NTPase"/>
</dbReference>
<feature type="region of interest" description="Disordered" evidence="6">
    <location>
        <begin position="399"/>
        <end position="467"/>
    </location>
</feature>
<dbReference type="GO" id="GO:0009378">
    <property type="term" value="F:four-way junction helicase activity"/>
    <property type="evidence" value="ECO:0007669"/>
    <property type="project" value="TreeGrafter"/>
</dbReference>
<evidence type="ECO:0000313" key="10">
    <source>
        <dbReference type="Proteomes" id="UP001222325"/>
    </source>
</evidence>
<dbReference type="InterPro" id="IPR011545">
    <property type="entry name" value="DEAD/DEAH_box_helicase_dom"/>
</dbReference>
<dbReference type="Pfam" id="PF00271">
    <property type="entry name" value="Helicase_C"/>
    <property type="match status" value="1"/>
</dbReference>
<feature type="compositionally biased region" description="Gly residues" evidence="6">
    <location>
        <begin position="403"/>
        <end position="420"/>
    </location>
</feature>
<dbReference type="PROSITE" id="PS51192">
    <property type="entry name" value="HELICASE_ATP_BIND_1"/>
    <property type="match status" value="1"/>
</dbReference>
<feature type="compositionally biased region" description="Polar residues" evidence="6">
    <location>
        <begin position="842"/>
        <end position="852"/>
    </location>
</feature>
<dbReference type="GO" id="GO:0043138">
    <property type="term" value="F:3'-5' DNA helicase activity"/>
    <property type="evidence" value="ECO:0007669"/>
    <property type="project" value="UniProtKB-EC"/>
</dbReference>